<dbReference type="EMBL" id="JBDPZC010000006">
    <property type="protein sequence ID" value="MEO3713995.1"/>
    <property type="molecule type" value="Genomic_DNA"/>
</dbReference>
<reference evidence="1 2" key="1">
    <citation type="submission" date="2024-05" db="EMBL/GenBank/DDBJ databases">
        <title>Roseateles sp. 2.12 16S ribosomal RNA gene Genome sequencing and assembly.</title>
        <authorList>
            <person name="Woo H."/>
        </authorList>
    </citation>
    <scope>NUCLEOTIDE SEQUENCE [LARGE SCALE GENOMIC DNA]</scope>
    <source>
        <strain evidence="1 2">2.12</strain>
    </source>
</reference>
<sequence length="273" mass="29151">MKNIIKNCIAVLFSFACIQGIARAEQPQPALGLEPKAISNILKNCGDIQSSVNLKNKYSIKNDHLGRPATISTPNGLEYVIQYATDKDQVPSVIVGNGVHEVVDNRPPSREKVEKYLADRVRLYRMVKSICSTGTAGPNTDKTASLINSGYGGGSWDEGIPAEYFDSGFWEASWTSSFNSAAAIAAGPFLNNSLDWAAREAERRAACMGSCNNACDTISEGVAALGCSAVGYALLEFGFTAKEGVLVLGACATGTWIGKNWCKFRTCPEQCGG</sequence>
<proteinExistence type="predicted"/>
<evidence type="ECO:0000313" key="1">
    <source>
        <dbReference type="EMBL" id="MEO3713995.1"/>
    </source>
</evidence>
<comment type="caution">
    <text evidence="1">The sequence shown here is derived from an EMBL/GenBank/DDBJ whole genome shotgun (WGS) entry which is preliminary data.</text>
</comment>
<evidence type="ECO:0008006" key="3">
    <source>
        <dbReference type="Google" id="ProtNLM"/>
    </source>
</evidence>
<dbReference type="RefSeq" id="WP_347610895.1">
    <property type="nucleotide sequence ID" value="NZ_JBDPZC010000006.1"/>
</dbReference>
<dbReference type="Proteomes" id="UP001462640">
    <property type="component" value="Unassembled WGS sequence"/>
</dbReference>
<organism evidence="1 2">
    <name type="scientific">Roseateles flavus</name>
    <dbReference type="NCBI Taxonomy" id="3149041"/>
    <lineage>
        <taxon>Bacteria</taxon>
        <taxon>Pseudomonadati</taxon>
        <taxon>Pseudomonadota</taxon>
        <taxon>Betaproteobacteria</taxon>
        <taxon>Burkholderiales</taxon>
        <taxon>Sphaerotilaceae</taxon>
        <taxon>Roseateles</taxon>
    </lineage>
</organism>
<dbReference type="PROSITE" id="PS51257">
    <property type="entry name" value="PROKAR_LIPOPROTEIN"/>
    <property type="match status" value="1"/>
</dbReference>
<protein>
    <recommendedName>
        <fullName evidence="3">Secreted protein</fullName>
    </recommendedName>
</protein>
<gene>
    <name evidence="1" type="ORF">ABDJ40_14615</name>
</gene>
<evidence type="ECO:0000313" key="2">
    <source>
        <dbReference type="Proteomes" id="UP001462640"/>
    </source>
</evidence>
<accession>A0ABV0GG05</accession>
<keyword evidence="2" id="KW-1185">Reference proteome</keyword>
<name>A0ABV0GG05_9BURK</name>